<keyword evidence="4 7" id="KW-0560">Oxidoreductase</keyword>
<reference evidence="8 9" key="1">
    <citation type="submission" date="2016-12" db="EMBL/GenBank/DDBJ databases">
        <title>Domibacillus sp. SAOS 44 whole genome sequencing.</title>
        <authorList>
            <person name="Verma A."/>
            <person name="Krishnamurthi S."/>
        </authorList>
    </citation>
    <scope>NUCLEOTIDE SEQUENCE [LARGE SCALE GENOMIC DNA]</scope>
    <source>
        <strain evidence="8 9">SAOS 44</strain>
    </source>
</reference>
<evidence type="ECO:0000256" key="2">
    <source>
        <dbReference type="ARBA" id="ARBA00022617"/>
    </source>
</evidence>
<evidence type="ECO:0000313" key="9">
    <source>
        <dbReference type="Proteomes" id="UP000186524"/>
    </source>
</evidence>
<dbReference type="SUPFAM" id="SSF48264">
    <property type="entry name" value="Cytochrome P450"/>
    <property type="match status" value="1"/>
</dbReference>
<evidence type="ECO:0000256" key="7">
    <source>
        <dbReference type="RuleBase" id="RU000461"/>
    </source>
</evidence>
<comment type="similarity">
    <text evidence="1 7">Belongs to the cytochrome P450 family.</text>
</comment>
<keyword evidence="9" id="KW-1185">Reference proteome</keyword>
<gene>
    <name evidence="8" type="ORF">BLL40_02810</name>
</gene>
<dbReference type="GO" id="GO:0004497">
    <property type="term" value="F:monooxygenase activity"/>
    <property type="evidence" value="ECO:0007669"/>
    <property type="project" value="UniProtKB-KW"/>
</dbReference>
<organism evidence="8 9">
    <name type="scientific">Domibacillus mangrovi</name>
    <dbReference type="NCBI Taxonomy" id="1714354"/>
    <lineage>
        <taxon>Bacteria</taxon>
        <taxon>Bacillati</taxon>
        <taxon>Bacillota</taxon>
        <taxon>Bacilli</taxon>
        <taxon>Bacillales</taxon>
        <taxon>Bacillaceae</taxon>
        <taxon>Domibacillus</taxon>
    </lineage>
</organism>
<dbReference type="EMBL" id="MRWQ01000002">
    <property type="protein sequence ID" value="OKL37771.1"/>
    <property type="molecule type" value="Genomic_DNA"/>
</dbReference>
<evidence type="ECO:0000313" key="8">
    <source>
        <dbReference type="EMBL" id="OKL37771.1"/>
    </source>
</evidence>
<evidence type="ECO:0000256" key="6">
    <source>
        <dbReference type="ARBA" id="ARBA00023033"/>
    </source>
</evidence>
<keyword evidence="2 7" id="KW-0349">Heme</keyword>
<keyword evidence="6 7" id="KW-0503">Monooxygenase</keyword>
<dbReference type="RefSeq" id="WP_073710408.1">
    <property type="nucleotide sequence ID" value="NZ_MRWQ01000002.1"/>
</dbReference>
<dbReference type="FunFam" id="1.10.630.10:FF:000018">
    <property type="entry name" value="Cytochrome P450 monooxygenase"/>
    <property type="match status" value="1"/>
</dbReference>
<dbReference type="PROSITE" id="PS00086">
    <property type="entry name" value="CYTOCHROME_P450"/>
    <property type="match status" value="1"/>
</dbReference>
<dbReference type="InterPro" id="IPR001128">
    <property type="entry name" value="Cyt_P450"/>
</dbReference>
<comment type="caution">
    <text evidence="8">The sequence shown here is derived from an EMBL/GenBank/DDBJ whole genome shotgun (WGS) entry which is preliminary data.</text>
</comment>
<dbReference type="GO" id="GO:0005506">
    <property type="term" value="F:iron ion binding"/>
    <property type="evidence" value="ECO:0007669"/>
    <property type="project" value="InterPro"/>
</dbReference>
<dbReference type="InterPro" id="IPR002397">
    <property type="entry name" value="Cyt_P450_B"/>
</dbReference>
<dbReference type="InterPro" id="IPR036396">
    <property type="entry name" value="Cyt_P450_sf"/>
</dbReference>
<accession>A0A1Q5P6K3</accession>
<keyword evidence="3 7" id="KW-0479">Metal-binding</keyword>
<dbReference type="PRINTS" id="PR00359">
    <property type="entry name" value="BP450"/>
</dbReference>
<dbReference type="Gene3D" id="1.10.630.10">
    <property type="entry name" value="Cytochrome P450"/>
    <property type="match status" value="1"/>
</dbReference>
<evidence type="ECO:0000256" key="4">
    <source>
        <dbReference type="ARBA" id="ARBA00023002"/>
    </source>
</evidence>
<keyword evidence="5 7" id="KW-0408">Iron</keyword>
<dbReference type="Proteomes" id="UP000186524">
    <property type="component" value="Unassembled WGS sequence"/>
</dbReference>
<dbReference type="AlphaFoldDB" id="A0A1Q5P6K3"/>
<dbReference type="OrthoDB" id="9801155at2"/>
<evidence type="ECO:0000256" key="5">
    <source>
        <dbReference type="ARBA" id="ARBA00023004"/>
    </source>
</evidence>
<dbReference type="GO" id="GO:0020037">
    <property type="term" value="F:heme binding"/>
    <property type="evidence" value="ECO:0007669"/>
    <property type="project" value="InterPro"/>
</dbReference>
<dbReference type="InterPro" id="IPR017972">
    <property type="entry name" value="Cyt_P450_CS"/>
</dbReference>
<dbReference type="Pfam" id="PF00067">
    <property type="entry name" value="p450"/>
    <property type="match status" value="1"/>
</dbReference>
<dbReference type="PRINTS" id="PR00385">
    <property type="entry name" value="P450"/>
</dbReference>
<evidence type="ECO:0000256" key="3">
    <source>
        <dbReference type="ARBA" id="ARBA00022723"/>
    </source>
</evidence>
<evidence type="ECO:0000256" key="1">
    <source>
        <dbReference type="ARBA" id="ARBA00010617"/>
    </source>
</evidence>
<dbReference type="STRING" id="1714354.BLL40_02810"/>
<dbReference type="PANTHER" id="PTHR46696">
    <property type="entry name" value="P450, PUTATIVE (EUROFUNG)-RELATED"/>
    <property type="match status" value="1"/>
</dbReference>
<protein>
    <submittedName>
        <fullName evidence="8">Cytochrome</fullName>
    </submittedName>
</protein>
<dbReference type="PANTHER" id="PTHR46696:SF4">
    <property type="entry name" value="BIOTIN BIOSYNTHESIS CYTOCHROME P450"/>
    <property type="match status" value="1"/>
</dbReference>
<sequence length="406" mass="46764">MTNGLHLEALKTIQSSLTSPEFLNNPYPFYDKLRSVNPICWGNSLKYPGWYVTGYEEAVAILKDTRFQNRIPLPQTSKKYEHLKHIQNDMMLFKNQPDHKRLRMLVSKVFTKGVVEYYRSYIKETVDGLLNQVQHKKIMDIVSDFAFPLASLIIAKVLGVPAEERHQFREWTVTLIQTIDFTRSRKALASGNDTTKMLLVYFRELIQKRKQNPQDDLISMLIKEEQQGDTLTDEELLATCILLVIAGHETTVNLISNSILSLLNHPEQLIELKENPSFIEKAIEEFLRYESPTQMTARMASEDIELNGTTIKKDEHVYIFIGAANRDPKKFIDANVLDITRNPNPHLAFGYGSHFCLGSSLARIEAQIAIHTLLQRFSNFQLVTLDPKWRKLTGFRSLEELSITFD</sequence>
<dbReference type="CDD" id="cd20625">
    <property type="entry name" value="CYP164-like"/>
    <property type="match status" value="1"/>
</dbReference>
<dbReference type="GO" id="GO:0016705">
    <property type="term" value="F:oxidoreductase activity, acting on paired donors, with incorporation or reduction of molecular oxygen"/>
    <property type="evidence" value="ECO:0007669"/>
    <property type="project" value="InterPro"/>
</dbReference>
<name>A0A1Q5P6K3_9BACI</name>
<proteinExistence type="inferred from homology"/>